<accession>A0A5C7A422</accession>
<evidence type="ECO:0000313" key="3">
    <source>
        <dbReference type="Proteomes" id="UP000321903"/>
    </source>
</evidence>
<sequence>MWLTKSLVATALALTVSACAVAHDSNANNTKMPMQQGQMDCAKMGEHMKMMQNMDHDQMMKGMGHSKMGQMDMNDPAMKKAMMANMSKMQQMYQQQCVTNKNKS</sequence>
<dbReference type="OrthoDB" id="6228841at2"/>
<keyword evidence="3" id="KW-1185">Reference proteome</keyword>
<comment type="caution">
    <text evidence="2">The sequence shown here is derived from an EMBL/GenBank/DDBJ whole genome shotgun (WGS) entry which is preliminary data.</text>
</comment>
<reference evidence="2 3" key="1">
    <citation type="submission" date="2019-08" db="EMBL/GenBank/DDBJ databases">
        <title>Genome sequence of Psychrobacter frigidicola ACAM304 (type strain).</title>
        <authorList>
            <person name="Bowman J.P."/>
        </authorList>
    </citation>
    <scope>NUCLEOTIDE SEQUENCE [LARGE SCALE GENOMIC DNA]</scope>
    <source>
        <strain evidence="2 3">ACAM 304</strain>
    </source>
</reference>
<feature type="chain" id="PRO_5022906100" description="Pentapeptide MXKDX repeat protein" evidence="1">
    <location>
        <begin position="23"/>
        <end position="104"/>
    </location>
</feature>
<dbReference type="Proteomes" id="UP000321903">
    <property type="component" value="Unassembled WGS sequence"/>
</dbReference>
<protein>
    <recommendedName>
        <fullName evidence="4">Pentapeptide MXKDX repeat protein</fullName>
    </recommendedName>
</protein>
<evidence type="ECO:0008006" key="4">
    <source>
        <dbReference type="Google" id="ProtNLM"/>
    </source>
</evidence>
<name>A0A5C7A422_9GAMM</name>
<feature type="signal peptide" evidence="1">
    <location>
        <begin position="1"/>
        <end position="22"/>
    </location>
</feature>
<dbReference type="PROSITE" id="PS51257">
    <property type="entry name" value="PROKAR_LIPOPROTEIN"/>
    <property type="match status" value="1"/>
</dbReference>
<keyword evidence="1" id="KW-0732">Signal</keyword>
<dbReference type="AlphaFoldDB" id="A0A5C7A422"/>
<gene>
    <name evidence="2" type="ORF">ES754_02465</name>
</gene>
<proteinExistence type="predicted"/>
<dbReference type="EMBL" id="VORZ01000001">
    <property type="protein sequence ID" value="TXD97848.1"/>
    <property type="molecule type" value="Genomic_DNA"/>
</dbReference>
<organism evidence="2 3">
    <name type="scientific">Psychrobacter frigidicola</name>
    <dbReference type="NCBI Taxonomy" id="45611"/>
    <lineage>
        <taxon>Bacteria</taxon>
        <taxon>Pseudomonadati</taxon>
        <taxon>Pseudomonadota</taxon>
        <taxon>Gammaproteobacteria</taxon>
        <taxon>Moraxellales</taxon>
        <taxon>Moraxellaceae</taxon>
        <taxon>Psychrobacter</taxon>
    </lineage>
</organism>
<evidence type="ECO:0000313" key="2">
    <source>
        <dbReference type="EMBL" id="TXD97848.1"/>
    </source>
</evidence>
<evidence type="ECO:0000256" key="1">
    <source>
        <dbReference type="SAM" id="SignalP"/>
    </source>
</evidence>
<dbReference type="RefSeq" id="WP_147221737.1">
    <property type="nucleotide sequence ID" value="NZ_CAJGYY010000001.1"/>
</dbReference>